<sequence>MMNLPLQGLKVLNTRPLSAAKELSMAIKAAGGIALNCPALLIKPVKTNKLRFIQTLHDIRIAVFISANAVHFGLKQLKERNISWPASIEVIAIGKKTAFALRKHHIHVSCQPEISDSEHLIQLSILQDIRNQSILLFKGKNGRTLIEQTLIDRGAKLTVAEVYKRGMPPYNKSKIDFIWHDNTIDIILFTSEQAMHNLFKMFGREAYQWLCDKPCLVISERLAKSATRLGIKHILISTPETVFDTLCHYNQGLIHGQQQ</sequence>
<protein>
    <recommendedName>
        <fullName evidence="7 9">Uroporphyrinogen-III synthase</fullName>
        <ecNumber evidence="3 9">4.2.1.75</ecNumber>
    </recommendedName>
</protein>
<keyword evidence="12" id="KW-1185">Reference proteome</keyword>
<evidence type="ECO:0000256" key="8">
    <source>
        <dbReference type="ARBA" id="ARBA00048617"/>
    </source>
</evidence>
<comment type="caution">
    <text evidence="11">The sequence shown here is derived from an EMBL/GenBank/DDBJ whole genome shotgun (WGS) entry which is preliminary data.</text>
</comment>
<dbReference type="CDD" id="cd06578">
    <property type="entry name" value="HemD"/>
    <property type="match status" value="1"/>
</dbReference>
<dbReference type="InterPro" id="IPR036108">
    <property type="entry name" value="4pyrrol_syn_uPrphyn_synt_sf"/>
</dbReference>
<evidence type="ECO:0000313" key="12">
    <source>
        <dbReference type="Proteomes" id="UP000054761"/>
    </source>
</evidence>
<evidence type="ECO:0000256" key="2">
    <source>
        <dbReference type="ARBA" id="ARBA00008133"/>
    </source>
</evidence>
<evidence type="ECO:0000256" key="4">
    <source>
        <dbReference type="ARBA" id="ARBA00023239"/>
    </source>
</evidence>
<evidence type="ECO:0000256" key="5">
    <source>
        <dbReference type="ARBA" id="ARBA00023244"/>
    </source>
</evidence>
<dbReference type="PANTHER" id="PTHR38042:SF1">
    <property type="entry name" value="UROPORPHYRINOGEN-III SYNTHASE, CHLOROPLASTIC"/>
    <property type="match status" value="1"/>
</dbReference>
<evidence type="ECO:0000256" key="1">
    <source>
        <dbReference type="ARBA" id="ARBA00004772"/>
    </source>
</evidence>
<evidence type="ECO:0000256" key="3">
    <source>
        <dbReference type="ARBA" id="ARBA00013109"/>
    </source>
</evidence>
<evidence type="ECO:0000256" key="9">
    <source>
        <dbReference type="RuleBase" id="RU366031"/>
    </source>
</evidence>
<dbReference type="STRING" id="454.Lisr_2481"/>
<feature type="domain" description="Tetrapyrrole biosynthesis uroporphyrinogen III synthase" evidence="10">
    <location>
        <begin position="22"/>
        <end position="241"/>
    </location>
</feature>
<dbReference type="SUPFAM" id="SSF69618">
    <property type="entry name" value="HemD-like"/>
    <property type="match status" value="1"/>
</dbReference>
<dbReference type="EMBL" id="LNYH01000149">
    <property type="protein sequence ID" value="KTD14253.1"/>
    <property type="molecule type" value="Genomic_DNA"/>
</dbReference>
<dbReference type="Pfam" id="PF02602">
    <property type="entry name" value="HEM4"/>
    <property type="match status" value="1"/>
</dbReference>
<dbReference type="Proteomes" id="UP000054761">
    <property type="component" value="Unassembled WGS sequence"/>
</dbReference>
<proteinExistence type="inferred from homology"/>
<evidence type="ECO:0000256" key="7">
    <source>
        <dbReference type="ARBA" id="ARBA00040167"/>
    </source>
</evidence>
<comment type="similarity">
    <text evidence="2 9">Belongs to the uroporphyrinogen-III synthase family.</text>
</comment>
<organism evidence="11 12">
    <name type="scientific">Legionella israelensis</name>
    <dbReference type="NCBI Taxonomy" id="454"/>
    <lineage>
        <taxon>Bacteria</taxon>
        <taxon>Pseudomonadati</taxon>
        <taxon>Pseudomonadota</taxon>
        <taxon>Gammaproteobacteria</taxon>
        <taxon>Legionellales</taxon>
        <taxon>Legionellaceae</taxon>
        <taxon>Legionella</taxon>
    </lineage>
</organism>
<dbReference type="Gene3D" id="3.40.50.10090">
    <property type="match status" value="2"/>
</dbReference>
<dbReference type="GO" id="GO:0006782">
    <property type="term" value="P:protoporphyrinogen IX biosynthetic process"/>
    <property type="evidence" value="ECO:0007669"/>
    <property type="project" value="UniProtKB-UniRule"/>
</dbReference>
<comment type="pathway">
    <text evidence="1 9">Porphyrin-containing compound metabolism; protoporphyrin-IX biosynthesis; coproporphyrinogen-III from 5-aminolevulinate: step 3/4.</text>
</comment>
<dbReference type="GO" id="GO:0004852">
    <property type="term" value="F:uroporphyrinogen-III synthase activity"/>
    <property type="evidence" value="ECO:0007669"/>
    <property type="project" value="UniProtKB-UniRule"/>
</dbReference>
<reference evidence="11 12" key="1">
    <citation type="submission" date="2015-11" db="EMBL/GenBank/DDBJ databases">
        <title>Genomic analysis of 38 Legionella species identifies large and diverse effector repertoires.</title>
        <authorList>
            <person name="Burstein D."/>
            <person name="Amaro F."/>
            <person name="Zusman T."/>
            <person name="Lifshitz Z."/>
            <person name="Cohen O."/>
            <person name="Gilbert J.A."/>
            <person name="Pupko T."/>
            <person name="Shuman H.A."/>
            <person name="Segal G."/>
        </authorList>
    </citation>
    <scope>NUCLEOTIDE SEQUENCE [LARGE SCALE GENOMIC DNA]</scope>
    <source>
        <strain evidence="11 12">Bercovier 4</strain>
    </source>
</reference>
<evidence type="ECO:0000313" key="11">
    <source>
        <dbReference type="EMBL" id="KTD14253.1"/>
    </source>
</evidence>
<keyword evidence="5 9" id="KW-0627">Porphyrin biosynthesis</keyword>
<comment type="function">
    <text evidence="6 9">Catalyzes cyclization of the linear tetrapyrrole, hydroxymethylbilane, to the macrocyclic uroporphyrinogen III.</text>
</comment>
<dbReference type="GO" id="GO:0006780">
    <property type="term" value="P:uroporphyrinogen III biosynthetic process"/>
    <property type="evidence" value="ECO:0007669"/>
    <property type="project" value="UniProtKB-UniRule"/>
</dbReference>
<accession>A0A0W0V2Y7</accession>
<dbReference type="RefSeq" id="WP_223168260.1">
    <property type="nucleotide sequence ID" value="NZ_CAAAJA010000013.1"/>
</dbReference>
<gene>
    <name evidence="11" type="primary">hemD</name>
    <name evidence="11" type="ORF">Lisr_2481</name>
</gene>
<evidence type="ECO:0000256" key="6">
    <source>
        <dbReference type="ARBA" id="ARBA00037589"/>
    </source>
</evidence>
<dbReference type="AlphaFoldDB" id="A0A0W0V2Y7"/>
<dbReference type="InterPro" id="IPR003754">
    <property type="entry name" value="4pyrrol_synth_uPrphyn_synth"/>
</dbReference>
<evidence type="ECO:0000259" key="10">
    <source>
        <dbReference type="Pfam" id="PF02602"/>
    </source>
</evidence>
<dbReference type="EC" id="4.2.1.75" evidence="3 9"/>
<name>A0A0W0V2Y7_9GAMM</name>
<comment type="catalytic activity">
    <reaction evidence="8 9">
        <text>hydroxymethylbilane = uroporphyrinogen III + H2O</text>
        <dbReference type="Rhea" id="RHEA:18965"/>
        <dbReference type="ChEBI" id="CHEBI:15377"/>
        <dbReference type="ChEBI" id="CHEBI:57308"/>
        <dbReference type="ChEBI" id="CHEBI:57845"/>
        <dbReference type="EC" id="4.2.1.75"/>
    </reaction>
</comment>
<keyword evidence="4 9" id="KW-0456">Lyase</keyword>
<dbReference type="PANTHER" id="PTHR38042">
    <property type="entry name" value="UROPORPHYRINOGEN-III SYNTHASE, CHLOROPLASTIC"/>
    <property type="match status" value="1"/>
</dbReference>
<dbReference type="InterPro" id="IPR039793">
    <property type="entry name" value="UROS/Hem4"/>
</dbReference>
<dbReference type="UniPathway" id="UPA00251">
    <property type="reaction ID" value="UER00320"/>
</dbReference>
<dbReference type="PATRIC" id="fig|454.4.peg.2713"/>